<dbReference type="Gene3D" id="1.10.10.10">
    <property type="entry name" value="Winged helix-like DNA-binding domain superfamily/Winged helix DNA-binding domain"/>
    <property type="match status" value="1"/>
</dbReference>
<dbReference type="InterPro" id="IPR050905">
    <property type="entry name" value="Plant_NBS-LRR"/>
</dbReference>
<evidence type="ECO:0000313" key="3">
    <source>
        <dbReference type="EMBL" id="MCI51916.1"/>
    </source>
</evidence>
<keyword evidence="4" id="KW-1185">Reference proteome</keyword>
<feature type="non-terminal residue" evidence="3">
    <location>
        <position position="88"/>
    </location>
</feature>
<keyword evidence="1" id="KW-0433">Leucine-rich repeat</keyword>
<protein>
    <submittedName>
        <fullName evidence="3">Disease resistance protein (CC-NBS-LRR class) family protein</fullName>
    </submittedName>
</protein>
<evidence type="ECO:0000256" key="2">
    <source>
        <dbReference type="ARBA" id="ARBA00022821"/>
    </source>
</evidence>
<dbReference type="InterPro" id="IPR036388">
    <property type="entry name" value="WH-like_DNA-bd_sf"/>
</dbReference>
<dbReference type="EMBL" id="LXQA010439396">
    <property type="protein sequence ID" value="MCI51916.1"/>
    <property type="molecule type" value="Genomic_DNA"/>
</dbReference>
<keyword evidence="2" id="KW-0611">Plant defense</keyword>
<organism evidence="3 4">
    <name type="scientific">Trifolium medium</name>
    <dbReference type="NCBI Taxonomy" id="97028"/>
    <lineage>
        <taxon>Eukaryota</taxon>
        <taxon>Viridiplantae</taxon>
        <taxon>Streptophyta</taxon>
        <taxon>Embryophyta</taxon>
        <taxon>Tracheophyta</taxon>
        <taxon>Spermatophyta</taxon>
        <taxon>Magnoliopsida</taxon>
        <taxon>eudicotyledons</taxon>
        <taxon>Gunneridae</taxon>
        <taxon>Pentapetalae</taxon>
        <taxon>rosids</taxon>
        <taxon>fabids</taxon>
        <taxon>Fabales</taxon>
        <taxon>Fabaceae</taxon>
        <taxon>Papilionoideae</taxon>
        <taxon>50 kb inversion clade</taxon>
        <taxon>NPAAA clade</taxon>
        <taxon>Hologalegina</taxon>
        <taxon>IRL clade</taxon>
        <taxon>Trifolieae</taxon>
        <taxon>Trifolium</taxon>
    </lineage>
</organism>
<dbReference type="PANTHER" id="PTHR33463">
    <property type="entry name" value="NB-ARC DOMAIN-CONTAINING PROTEIN-RELATED"/>
    <property type="match status" value="1"/>
</dbReference>
<accession>A0A392SVN3</accession>
<sequence length="88" mass="9969">MKNEKAKKLFLICSLFREDEEIPIEVLTRLCIGTGVFEVDNGSYGHARNQVFTAADILIDSCLLLLADEECVKMHDLIRDVAQWIANN</sequence>
<reference evidence="3 4" key="1">
    <citation type="journal article" date="2018" name="Front. Plant Sci.">
        <title>Red Clover (Trifolium pratense) and Zigzag Clover (T. medium) - A Picture of Genomic Similarities and Differences.</title>
        <authorList>
            <person name="Dluhosova J."/>
            <person name="Istvanek J."/>
            <person name="Nedelnik J."/>
            <person name="Repkova J."/>
        </authorList>
    </citation>
    <scope>NUCLEOTIDE SEQUENCE [LARGE SCALE GENOMIC DNA]</scope>
    <source>
        <strain evidence="4">cv. 10/8</strain>
        <tissue evidence="3">Leaf</tissue>
    </source>
</reference>
<dbReference type="AlphaFoldDB" id="A0A392SVN3"/>
<evidence type="ECO:0000313" key="4">
    <source>
        <dbReference type="Proteomes" id="UP000265520"/>
    </source>
</evidence>
<proteinExistence type="predicted"/>
<dbReference type="PANTHER" id="PTHR33463:SF105">
    <property type="entry name" value="AND NB-ARC DOMAIN DISEASE RESISTANCE PROTEIN, PUTATIVE-RELATED"/>
    <property type="match status" value="1"/>
</dbReference>
<comment type="caution">
    <text evidence="3">The sequence shown here is derived from an EMBL/GenBank/DDBJ whole genome shotgun (WGS) entry which is preliminary data.</text>
</comment>
<evidence type="ECO:0000256" key="1">
    <source>
        <dbReference type="ARBA" id="ARBA00022614"/>
    </source>
</evidence>
<dbReference type="Proteomes" id="UP000265520">
    <property type="component" value="Unassembled WGS sequence"/>
</dbReference>
<name>A0A392SVN3_9FABA</name>